<sequence>MTDQENDPLRGEFAAYREILLGEVHPAGPVAVRRAVRRRRRTATTATAVGVLGVTLPLAAWAGVGRHPAPVAVPTAAAAVTTSPSTPAAPTPGTRITREDLLAATVDLPPWPAGAPCASGPTRLIDPQGRPGDAILSIFGGGYGDVDDDDVPEPVMLVRCLVSEGMYPEQVLAFDRNADGRIVVLGQVFHSDAGKPEYLCSLNVRPDGLVRIEVTDVVPSGAELPGRAHRQWRAYRWDGEAFHQTDGPTSFGGAAPS</sequence>
<dbReference type="AlphaFoldDB" id="A0A317K5D5"/>
<accession>A0A317K5D5</accession>
<comment type="caution">
    <text evidence="2">The sequence shown here is derived from an EMBL/GenBank/DDBJ whole genome shotgun (WGS) entry which is preliminary data.</text>
</comment>
<dbReference type="EMBL" id="QGSV01000201">
    <property type="protein sequence ID" value="PWU47152.1"/>
    <property type="molecule type" value="Genomic_DNA"/>
</dbReference>
<evidence type="ECO:0000313" key="3">
    <source>
        <dbReference type="Proteomes" id="UP000245683"/>
    </source>
</evidence>
<dbReference type="OrthoDB" id="3403968at2"/>
<evidence type="ECO:0000256" key="1">
    <source>
        <dbReference type="SAM" id="Phobius"/>
    </source>
</evidence>
<feature type="transmembrane region" description="Helical" evidence="1">
    <location>
        <begin position="43"/>
        <end position="64"/>
    </location>
</feature>
<organism evidence="2 3">
    <name type="scientific">Micromonospora globispora</name>
    <dbReference type="NCBI Taxonomy" id="1450148"/>
    <lineage>
        <taxon>Bacteria</taxon>
        <taxon>Bacillati</taxon>
        <taxon>Actinomycetota</taxon>
        <taxon>Actinomycetes</taxon>
        <taxon>Micromonosporales</taxon>
        <taxon>Micromonosporaceae</taxon>
        <taxon>Micromonospora</taxon>
    </lineage>
</organism>
<keyword evidence="3" id="KW-1185">Reference proteome</keyword>
<keyword evidence="1" id="KW-0472">Membrane</keyword>
<reference evidence="3" key="1">
    <citation type="submission" date="2018-05" db="EMBL/GenBank/DDBJ databases">
        <title>Micromonospora globispora sp. nov. and Micromonospora rugosa sp. nov., isolated from marine sediment.</title>
        <authorList>
            <person name="Carro L."/>
            <person name="Aysel V."/>
            <person name="Cetin D."/>
            <person name="Igual J.M."/>
            <person name="Klenk H.-P."/>
            <person name="Trujillo M.E."/>
            <person name="Sahin N."/>
        </authorList>
    </citation>
    <scope>NUCLEOTIDE SEQUENCE [LARGE SCALE GENOMIC DNA]</scope>
    <source>
        <strain evidence="3">S2904</strain>
    </source>
</reference>
<evidence type="ECO:0000313" key="2">
    <source>
        <dbReference type="EMBL" id="PWU47152.1"/>
    </source>
</evidence>
<dbReference type="Proteomes" id="UP000245683">
    <property type="component" value="Unassembled WGS sequence"/>
</dbReference>
<proteinExistence type="predicted"/>
<name>A0A317K5D5_9ACTN</name>
<dbReference type="RefSeq" id="WP_109945393.1">
    <property type="nucleotide sequence ID" value="NZ_QGGF01000380.1"/>
</dbReference>
<gene>
    <name evidence="2" type="ORF">DLJ46_15640</name>
</gene>
<keyword evidence="1" id="KW-0812">Transmembrane</keyword>
<protein>
    <submittedName>
        <fullName evidence="2">Uncharacterized protein</fullName>
    </submittedName>
</protein>
<keyword evidence="1" id="KW-1133">Transmembrane helix</keyword>